<reference evidence="1" key="2">
    <citation type="submission" date="2021-04" db="EMBL/GenBank/DDBJ databases">
        <authorList>
            <person name="Podell S."/>
        </authorList>
    </citation>
    <scope>NUCLEOTIDE SEQUENCE</scope>
    <source>
        <strain evidence="1">Hildebrandi</strain>
    </source>
</reference>
<dbReference type="Proteomes" id="UP000693970">
    <property type="component" value="Unassembled WGS sequence"/>
</dbReference>
<sequence length="231" mass="25882">MVACSSPIMPLFWQWHPIPDPLAPLGISIILRDYLSNRTMTACSSPIWHLFNNGGLLQPHYALILAMAFHSGSISPPRHFDNPTGLSFKSHNDGLLQPDLAFIQQWWLAPAPFMPLFWQWHPIPDPLAPLGISIILRDYLSNRTMTACSSPIWRLFNNGGLLQPHYALILAMASHSGSISPPRHFDNPTGLSFKSHNDGLLQPDLAFIQQWWLAPAPLCPYSGNGIPFRIH</sequence>
<accession>A0A9K3M1R3</accession>
<evidence type="ECO:0000313" key="2">
    <source>
        <dbReference type="Proteomes" id="UP000693970"/>
    </source>
</evidence>
<protein>
    <submittedName>
        <fullName evidence="1">Uncharacterized protein</fullName>
    </submittedName>
</protein>
<keyword evidence="2" id="KW-1185">Reference proteome</keyword>
<reference evidence="1" key="1">
    <citation type="journal article" date="2021" name="Sci. Rep.">
        <title>Diploid genomic architecture of Nitzschia inconspicua, an elite biomass production diatom.</title>
        <authorList>
            <person name="Oliver A."/>
            <person name="Podell S."/>
            <person name="Pinowska A."/>
            <person name="Traller J.C."/>
            <person name="Smith S.R."/>
            <person name="McClure R."/>
            <person name="Beliaev A."/>
            <person name="Bohutskyi P."/>
            <person name="Hill E.A."/>
            <person name="Rabines A."/>
            <person name="Zheng H."/>
            <person name="Allen L.Z."/>
            <person name="Kuo A."/>
            <person name="Grigoriev I.V."/>
            <person name="Allen A.E."/>
            <person name="Hazlebeck D."/>
            <person name="Allen E.E."/>
        </authorList>
    </citation>
    <scope>NUCLEOTIDE SEQUENCE</scope>
    <source>
        <strain evidence="1">Hildebrandi</strain>
    </source>
</reference>
<dbReference type="EMBL" id="JAGRRH010000003">
    <property type="protein sequence ID" value="KAG7371820.1"/>
    <property type="molecule type" value="Genomic_DNA"/>
</dbReference>
<comment type="caution">
    <text evidence="1">The sequence shown here is derived from an EMBL/GenBank/DDBJ whole genome shotgun (WGS) entry which is preliminary data.</text>
</comment>
<evidence type="ECO:0000313" key="1">
    <source>
        <dbReference type="EMBL" id="KAG7371820.1"/>
    </source>
</evidence>
<organism evidence="1 2">
    <name type="scientific">Nitzschia inconspicua</name>
    <dbReference type="NCBI Taxonomy" id="303405"/>
    <lineage>
        <taxon>Eukaryota</taxon>
        <taxon>Sar</taxon>
        <taxon>Stramenopiles</taxon>
        <taxon>Ochrophyta</taxon>
        <taxon>Bacillariophyta</taxon>
        <taxon>Bacillariophyceae</taxon>
        <taxon>Bacillariophycidae</taxon>
        <taxon>Bacillariales</taxon>
        <taxon>Bacillariaceae</taxon>
        <taxon>Nitzschia</taxon>
    </lineage>
</organism>
<name>A0A9K3M1R3_9STRA</name>
<proteinExistence type="predicted"/>
<dbReference type="AlphaFoldDB" id="A0A9K3M1R3"/>
<gene>
    <name evidence="1" type="ORF">IV203_017962</name>
</gene>